<name>A0A5C5CTG3_9HYPH</name>
<dbReference type="GO" id="GO:0005737">
    <property type="term" value="C:cytoplasm"/>
    <property type="evidence" value="ECO:0007669"/>
    <property type="project" value="UniProtKB-SubCell"/>
</dbReference>
<dbReference type="EMBL" id="VEWK01000002">
    <property type="protein sequence ID" value="TNV14583.1"/>
    <property type="molecule type" value="Genomic_DNA"/>
</dbReference>
<evidence type="ECO:0000256" key="2">
    <source>
        <dbReference type="ARBA" id="ARBA00022988"/>
    </source>
</evidence>
<dbReference type="OrthoDB" id="9798772at2"/>
<dbReference type="PANTHER" id="PTHR33620">
    <property type="entry name" value="UREASE ACCESSORY PROTEIN F"/>
    <property type="match status" value="1"/>
</dbReference>
<evidence type="ECO:0000313" key="7">
    <source>
        <dbReference type="Proteomes" id="UP000313390"/>
    </source>
</evidence>
<evidence type="ECO:0000313" key="6">
    <source>
        <dbReference type="EMBL" id="TNV14583.1"/>
    </source>
</evidence>
<dbReference type="InterPro" id="IPR038277">
    <property type="entry name" value="UreF_sf"/>
</dbReference>
<dbReference type="PANTHER" id="PTHR33620:SF1">
    <property type="entry name" value="UREASE ACCESSORY PROTEIN F"/>
    <property type="match status" value="1"/>
</dbReference>
<reference evidence="6 7" key="1">
    <citation type="journal article" date="2011" name="Int. J. Syst. Evol. Microbiol.">
        <title>Ochrobactrum pecoris sp. nov., isolated from farm animals.</title>
        <authorList>
            <person name="Kampfer P."/>
            <person name="Huber B."/>
            <person name="Busse H.J."/>
            <person name="Scholz H.C."/>
            <person name="Tomaso H."/>
            <person name="Hotzel H."/>
            <person name="Melzer F."/>
        </authorList>
    </citation>
    <scope>NUCLEOTIDE SEQUENCE [LARGE SCALE GENOMIC DNA]</scope>
    <source>
        <strain evidence="6 7">08RB2639</strain>
    </source>
</reference>
<gene>
    <name evidence="4" type="primary">ureF</name>
    <name evidence="6" type="ORF">FIB18_04995</name>
</gene>
<evidence type="ECO:0000256" key="1">
    <source>
        <dbReference type="ARBA" id="ARBA00022490"/>
    </source>
</evidence>
<keyword evidence="3 4" id="KW-0143">Chaperone</keyword>
<sequence length="252" mass="28030">MSIILLDHSTRHPQADTENNGSEPELHMQSPALPMLHLMRLVSPSQPVGAFSYSRGLEWAVHASIVTNEESCADWVLGLLEHSYAALDGAIFWRMISALMRNDQAEFYRLNDWLAASRESSELELEDRRMGESLLTLLSELGVERARNFASEQRATYPAAFAIAARNWDVAPVDALRGLMWSVVESQIMAAIRLVPLGHTAGQRILIAGAAKIERAVEKARTLNDDEIGNTAPAMAMASAWHETQYSRLFRS</sequence>
<dbReference type="Pfam" id="PF01730">
    <property type="entry name" value="UreF"/>
    <property type="match status" value="1"/>
</dbReference>
<dbReference type="GO" id="GO:0016151">
    <property type="term" value="F:nickel cation binding"/>
    <property type="evidence" value="ECO:0007669"/>
    <property type="project" value="UniProtKB-UniRule"/>
</dbReference>
<dbReference type="Proteomes" id="UP000313390">
    <property type="component" value="Unassembled WGS sequence"/>
</dbReference>
<dbReference type="AlphaFoldDB" id="A0A5C5CTG3"/>
<comment type="similarity">
    <text evidence="4">Belongs to the UreF family.</text>
</comment>
<evidence type="ECO:0000256" key="3">
    <source>
        <dbReference type="ARBA" id="ARBA00023186"/>
    </source>
</evidence>
<dbReference type="Gene3D" id="1.10.4190.10">
    <property type="entry name" value="Urease accessory protein UreF"/>
    <property type="match status" value="1"/>
</dbReference>
<comment type="caution">
    <text evidence="6">The sequence shown here is derived from an EMBL/GenBank/DDBJ whole genome shotgun (WGS) entry which is preliminary data.</text>
</comment>
<keyword evidence="2 4" id="KW-0996">Nickel insertion</keyword>
<comment type="subcellular location">
    <subcellularLocation>
        <location evidence="4">Cytoplasm</location>
    </subcellularLocation>
</comment>
<organism evidence="6 7">
    <name type="scientific">Brucella pecoris</name>
    <dbReference type="NCBI Taxonomy" id="867683"/>
    <lineage>
        <taxon>Bacteria</taxon>
        <taxon>Pseudomonadati</taxon>
        <taxon>Pseudomonadota</taxon>
        <taxon>Alphaproteobacteria</taxon>
        <taxon>Hyphomicrobiales</taxon>
        <taxon>Brucellaceae</taxon>
        <taxon>Brucella/Ochrobactrum group</taxon>
        <taxon>Brucella</taxon>
    </lineage>
</organism>
<evidence type="ECO:0000256" key="5">
    <source>
        <dbReference type="SAM" id="MobiDB-lite"/>
    </source>
</evidence>
<comment type="function">
    <text evidence="4">Required for maturation of urease via the functional incorporation of the urease nickel metallocenter.</text>
</comment>
<evidence type="ECO:0000256" key="4">
    <source>
        <dbReference type="HAMAP-Rule" id="MF_01385"/>
    </source>
</evidence>
<protein>
    <recommendedName>
        <fullName evidence="4">Urease accessory protein UreF</fullName>
    </recommendedName>
</protein>
<dbReference type="InterPro" id="IPR002639">
    <property type="entry name" value="UreF"/>
</dbReference>
<keyword evidence="1 4" id="KW-0963">Cytoplasm</keyword>
<comment type="subunit">
    <text evidence="4">UreD, UreF and UreG form a complex that acts as a GTP-hydrolysis-dependent molecular chaperone, activating the urease apoprotein by helping to assemble the nickel containing metallocenter of UreC. The UreE protein probably delivers the nickel.</text>
</comment>
<proteinExistence type="inferred from homology"/>
<dbReference type="HAMAP" id="MF_01385">
    <property type="entry name" value="UreF"/>
    <property type="match status" value="1"/>
</dbReference>
<dbReference type="PIRSF" id="PIRSF009467">
    <property type="entry name" value="Ureas_acces_UreF"/>
    <property type="match status" value="1"/>
</dbReference>
<feature type="region of interest" description="Disordered" evidence="5">
    <location>
        <begin position="1"/>
        <end position="27"/>
    </location>
</feature>
<accession>A0A5C5CTG3</accession>